<dbReference type="AlphaFoldDB" id="A0AAV0XRG8"/>
<feature type="non-terminal residue" evidence="1">
    <location>
        <position position="1"/>
    </location>
</feature>
<dbReference type="Proteomes" id="UP001160148">
    <property type="component" value="Unassembled WGS sequence"/>
</dbReference>
<protein>
    <recommendedName>
        <fullName evidence="3">Transposable element P transposase</fullName>
    </recommendedName>
</protein>
<accession>A0AAV0XRG8</accession>
<proteinExistence type="predicted"/>
<organism evidence="1 2">
    <name type="scientific">Macrosiphum euphorbiae</name>
    <name type="common">potato aphid</name>
    <dbReference type="NCBI Taxonomy" id="13131"/>
    <lineage>
        <taxon>Eukaryota</taxon>
        <taxon>Metazoa</taxon>
        <taxon>Ecdysozoa</taxon>
        <taxon>Arthropoda</taxon>
        <taxon>Hexapoda</taxon>
        <taxon>Insecta</taxon>
        <taxon>Pterygota</taxon>
        <taxon>Neoptera</taxon>
        <taxon>Paraneoptera</taxon>
        <taxon>Hemiptera</taxon>
        <taxon>Sternorrhyncha</taxon>
        <taxon>Aphidomorpha</taxon>
        <taxon>Aphidoidea</taxon>
        <taxon>Aphididae</taxon>
        <taxon>Macrosiphini</taxon>
        <taxon>Macrosiphum</taxon>
    </lineage>
</organism>
<name>A0AAV0XRG8_9HEMI</name>
<evidence type="ECO:0000313" key="1">
    <source>
        <dbReference type="EMBL" id="CAI6371085.1"/>
    </source>
</evidence>
<gene>
    <name evidence="1" type="ORF">MEUPH1_LOCUS25129</name>
</gene>
<sequence length="364" mass="41416">TLIRFFSLKTAVALELAVKLGTLPQDALVTAHFIKIIDEWFTLTASKLRKTSITKNNKECKYDFLEKVITLFENLTIGNGWKPLNVGFIMSSLSLIDIAETLFNCGFDFLICHRFTQDAIENVFSQIRRKSGATPTATQCLSALKIISVSQFISDVKRSSYVTDSDTYLIDFFQNPDYESIHSNINNFSDMFTHNTSNLPSDAFETETINHILTCISKIDLNSLYHIAGSTTNMLLKHCCKECAIKLQQNGPNDELFESIKTYTTLLNKGGLKHPCMELFLIVCNCEILYVKYKTYIIHNSSHNLINKIVNDLCIEFPTCFKSCNIKERIVKHFFTVRSYATVSFSVNSKKRKKIYGTATAKKR</sequence>
<dbReference type="EMBL" id="CARXXK010000736">
    <property type="protein sequence ID" value="CAI6371085.1"/>
    <property type="molecule type" value="Genomic_DNA"/>
</dbReference>
<evidence type="ECO:0000313" key="2">
    <source>
        <dbReference type="Proteomes" id="UP001160148"/>
    </source>
</evidence>
<comment type="caution">
    <text evidence="1">The sequence shown here is derived from an EMBL/GenBank/DDBJ whole genome shotgun (WGS) entry which is preliminary data.</text>
</comment>
<reference evidence="1 2" key="1">
    <citation type="submission" date="2023-01" db="EMBL/GenBank/DDBJ databases">
        <authorList>
            <person name="Whitehead M."/>
        </authorList>
    </citation>
    <scope>NUCLEOTIDE SEQUENCE [LARGE SCALE GENOMIC DNA]</scope>
</reference>
<evidence type="ECO:0008006" key="3">
    <source>
        <dbReference type="Google" id="ProtNLM"/>
    </source>
</evidence>
<keyword evidence="2" id="KW-1185">Reference proteome</keyword>